<feature type="region of interest" description="Disordered" evidence="1">
    <location>
        <begin position="1"/>
        <end position="33"/>
    </location>
</feature>
<dbReference type="KEGG" id="ssl:SS1G_12607"/>
<accession>A0A1D9Q6M8</accession>
<evidence type="ECO:0000256" key="1">
    <source>
        <dbReference type="SAM" id="MobiDB-lite"/>
    </source>
</evidence>
<dbReference type="VEuPathDB" id="FungiDB:sscle_06g053550"/>
<sequence>MVGFRKSSSSGSAKALDTPKMKDDTLSSQPPFLFNAVDTDYPISRERNEMAQQEGHDLFPRFSQSEADRWRVQDVTVRNYLSKTPVDEFREFNEHHIDTNGEVYDHRKYAEGKFIEKENENGEKQNKKERARLTVLNNSQSLVDNMKASDSYGAYQCKDSMISQRALKWFKERYHINEKEKDKVKGEKSEVFPNFFHGSEDPYKDLDEYNIETDEENDKNDKSWYKLSGPSLLRRGRTKEADEPQVFPFFDLTASGNVPTEKVSDVRGNPNSPLATDMKGGRANGFREERRGFRYMGGFIPGGKGLNIGMRNGKCVAGKDLRMWKSTPRKPVANTGSDRPFQTEVSYSLERDGEIIESERVTDNISVIHKMFKAPPEEPKSRMLEPIRRKTGTLPSMSKRIWSQSMNNAELKKAGKAKGSERVMGLAKLMGLDKAKILEKAKEIERVEKPPMELTDNELTSWHRQETLQFLVGDSLGEDVEAILRNSPKGGTKDLENQVYRMTSDVPHLRTCFIAKANSVRSVRPIIENDSEKARRVNMAQERATELQRTGHCPSPIQEEDEQGSFQPCRHPEQFFEPSSSNNPTDQTSHSYNHPSPMSEAALEDSSPFEVPGPFSKPRPSPLRNKSIDEMINSEERGLPVLEHTTKESPPTRRHLKRFGTPISPTGKGTDSQSNLVPKEQANPETSTSTQTKKLHRLVKSDSLRQKFMKGFEK</sequence>
<dbReference type="Proteomes" id="UP000177798">
    <property type="component" value="Chromosome 6"/>
</dbReference>
<dbReference type="RefSeq" id="XP_001586620.1">
    <property type="nucleotide sequence ID" value="XM_001586570.1"/>
</dbReference>
<organism evidence="2 3">
    <name type="scientific">Sclerotinia sclerotiorum (strain ATCC 18683 / 1980 / Ss-1)</name>
    <name type="common">White mold</name>
    <name type="synonym">Whetzelinia sclerotiorum</name>
    <dbReference type="NCBI Taxonomy" id="665079"/>
    <lineage>
        <taxon>Eukaryota</taxon>
        <taxon>Fungi</taxon>
        <taxon>Dikarya</taxon>
        <taxon>Ascomycota</taxon>
        <taxon>Pezizomycotina</taxon>
        <taxon>Leotiomycetes</taxon>
        <taxon>Helotiales</taxon>
        <taxon>Sclerotiniaceae</taxon>
        <taxon>Sclerotinia</taxon>
    </lineage>
</organism>
<feature type="region of interest" description="Disordered" evidence="1">
    <location>
        <begin position="260"/>
        <end position="282"/>
    </location>
</feature>
<name>A0A1D9Q6M8_SCLS1</name>
<evidence type="ECO:0000313" key="2">
    <source>
        <dbReference type="EMBL" id="APA10585.1"/>
    </source>
</evidence>
<feature type="compositionally biased region" description="Polar residues" evidence="1">
    <location>
        <begin position="683"/>
        <end position="692"/>
    </location>
</feature>
<proteinExistence type="predicted"/>
<feature type="region of interest" description="Disordered" evidence="1">
    <location>
        <begin position="534"/>
        <end position="714"/>
    </location>
</feature>
<protein>
    <submittedName>
        <fullName evidence="2">Uncharacterized protein</fullName>
    </submittedName>
</protein>
<reference evidence="3" key="1">
    <citation type="journal article" date="2017" name="Genome Biol. Evol.">
        <title>The complete genome sequence of the phytopathogenic fungus Sclerotinia sclerotiorum reveals insights into the genome architecture of broad host range pathogens.</title>
        <authorList>
            <person name="Derbyshire M."/>
            <person name="Denton-Giles M."/>
            <person name="Hegedus D."/>
            <person name="Seifbarghy S."/>
            <person name="Rollins J."/>
            <person name="van Kan J."/>
            <person name="Seidl M.F."/>
            <person name="Faino L."/>
            <person name="Mbengue M."/>
            <person name="Navaud O."/>
            <person name="Raffaele S."/>
            <person name="Hammond-Kosack K."/>
            <person name="Heard S."/>
            <person name="Oliver R."/>
        </authorList>
    </citation>
    <scope>NUCLEOTIDE SEQUENCE [LARGE SCALE GENOMIC DNA]</scope>
    <source>
        <strain evidence="3">ATCC 18683 / 1980 / Ss-1</strain>
    </source>
</reference>
<feature type="compositionally biased region" description="Polar residues" evidence="1">
    <location>
        <begin position="1"/>
        <end position="12"/>
    </location>
</feature>
<dbReference type="AlphaFoldDB" id="A0A1D9Q6M8"/>
<feature type="compositionally biased region" description="Polar residues" evidence="1">
    <location>
        <begin position="663"/>
        <end position="676"/>
    </location>
</feature>
<evidence type="ECO:0000313" key="3">
    <source>
        <dbReference type="Proteomes" id="UP000177798"/>
    </source>
</evidence>
<dbReference type="EMBL" id="CP017819">
    <property type="protein sequence ID" value="APA10585.1"/>
    <property type="molecule type" value="Genomic_DNA"/>
</dbReference>
<feature type="compositionally biased region" description="Polar residues" evidence="1">
    <location>
        <begin position="577"/>
        <end position="596"/>
    </location>
</feature>
<gene>
    <name evidence="2" type="ORF">sscle_06g053550</name>
</gene>
<dbReference type="OrthoDB" id="3550454at2759"/>
<feature type="compositionally biased region" description="Basic and acidic residues" evidence="1">
    <location>
        <begin position="626"/>
        <end position="651"/>
    </location>
</feature>
<feature type="compositionally biased region" description="Basic and acidic residues" evidence="1">
    <location>
        <begin position="699"/>
        <end position="714"/>
    </location>
</feature>